<sequence>MHSGTRISNSASPLAMPDHALRRRNLFAALVLAGMIGFATVMTVQMRSDGTGPVRGPIKVGVLHSLTGTMAVSERTVVDATLFAIEELNAAGGVLGRPVEPIVVDGRSDWPTFAGGAERLIAQNKVSAIFGCWTSACRKTVKPIFEARDAVLFYPVQYEGLEQSPNIVYTGAAPNQQIIPAIKWTLDNLGKRIFLVGSDYVFPRTANRIIALQVTALQGEIVGDEYVALGGQDFEAIAASIKATKPDVIFNTINGDSNIGFYKALRAAGITAETMPVMSFSVAEAEVKAIGPDLMKGDYAARNYFQTVDTPENRDFVRRFKARFGQDYVTTAPMEAAYYGVHLWAKAVTEARSADWRDYRSHVRGQSMMAPGGLIQIDTISQHVWKTVRIGKIQADGSFAILWDSGRPIRPVPFPALMSQADWLTFLDQLYRKWGGQWSAP</sequence>
<comment type="caution">
    <text evidence="2">The sequence shown here is derived from an EMBL/GenBank/DDBJ whole genome shotgun (WGS) entry which is preliminary data.</text>
</comment>
<accession>A0ABW5DJW0</accession>
<dbReference type="InterPro" id="IPR028082">
    <property type="entry name" value="Peripla_BP_I"/>
</dbReference>
<protein>
    <submittedName>
        <fullName evidence="2">Urea ABC transporter substrate-binding protein</fullName>
    </submittedName>
</protein>
<evidence type="ECO:0000313" key="2">
    <source>
        <dbReference type="EMBL" id="MFD2261397.1"/>
    </source>
</evidence>
<evidence type="ECO:0000313" key="3">
    <source>
        <dbReference type="Proteomes" id="UP001597295"/>
    </source>
</evidence>
<keyword evidence="1" id="KW-1133">Transmembrane helix</keyword>
<dbReference type="PANTHER" id="PTHR47628:SF1">
    <property type="entry name" value="ALIPHATIC AMIDASE EXPRESSION-REGULATING PROTEIN"/>
    <property type="match status" value="1"/>
</dbReference>
<dbReference type="CDD" id="cd06355">
    <property type="entry name" value="PBP1_FmdD-like"/>
    <property type="match status" value="1"/>
</dbReference>
<dbReference type="PANTHER" id="PTHR47628">
    <property type="match status" value="1"/>
</dbReference>
<evidence type="ECO:0000256" key="1">
    <source>
        <dbReference type="SAM" id="Phobius"/>
    </source>
</evidence>
<keyword evidence="1" id="KW-0472">Membrane</keyword>
<dbReference type="NCBIfam" id="TIGR03407">
    <property type="entry name" value="urea_ABC_UrtA"/>
    <property type="match status" value="1"/>
</dbReference>
<dbReference type="RefSeq" id="WP_379874097.1">
    <property type="nucleotide sequence ID" value="NZ_JBHUIP010000001.1"/>
</dbReference>
<reference evidence="3" key="1">
    <citation type="journal article" date="2019" name="Int. J. Syst. Evol. Microbiol.">
        <title>The Global Catalogue of Microorganisms (GCM) 10K type strain sequencing project: providing services to taxonomists for standard genome sequencing and annotation.</title>
        <authorList>
            <consortium name="The Broad Institute Genomics Platform"/>
            <consortium name="The Broad Institute Genome Sequencing Center for Infectious Disease"/>
            <person name="Wu L."/>
            <person name="Ma J."/>
        </authorList>
    </citation>
    <scope>NUCLEOTIDE SEQUENCE [LARGE SCALE GENOMIC DNA]</scope>
    <source>
        <strain evidence="3">CGMCC 1.19062</strain>
    </source>
</reference>
<dbReference type="Gene3D" id="3.40.50.2300">
    <property type="match status" value="2"/>
</dbReference>
<dbReference type="EMBL" id="JBHUIP010000001">
    <property type="protein sequence ID" value="MFD2261397.1"/>
    <property type="molecule type" value="Genomic_DNA"/>
</dbReference>
<feature type="transmembrane region" description="Helical" evidence="1">
    <location>
        <begin position="26"/>
        <end position="46"/>
    </location>
</feature>
<gene>
    <name evidence="2" type="primary">urtA</name>
    <name evidence="2" type="ORF">ACFSM5_00760</name>
</gene>
<proteinExistence type="predicted"/>
<dbReference type="InterPro" id="IPR017777">
    <property type="entry name" value="ABC_urea-bd_UrtA"/>
</dbReference>
<dbReference type="Proteomes" id="UP001597295">
    <property type="component" value="Unassembled WGS sequence"/>
</dbReference>
<name>A0ABW5DJW0_9PROT</name>
<dbReference type="Pfam" id="PF13433">
    <property type="entry name" value="Peripla_BP_5"/>
    <property type="match status" value="1"/>
</dbReference>
<keyword evidence="1" id="KW-0812">Transmembrane</keyword>
<keyword evidence="3" id="KW-1185">Reference proteome</keyword>
<dbReference type="SUPFAM" id="SSF53822">
    <property type="entry name" value="Periplasmic binding protein-like I"/>
    <property type="match status" value="1"/>
</dbReference>
<organism evidence="2 3">
    <name type="scientific">Lacibacterium aquatile</name>
    <dbReference type="NCBI Taxonomy" id="1168082"/>
    <lineage>
        <taxon>Bacteria</taxon>
        <taxon>Pseudomonadati</taxon>
        <taxon>Pseudomonadota</taxon>
        <taxon>Alphaproteobacteria</taxon>
        <taxon>Rhodospirillales</taxon>
        <taxon>Rhodospirillaceae</taxon>
    </lineage>
</organism>